<name>A0A9W8A5H3_9FUNG</name>
<dbReference type="InterPro" id="IPR001424">
    <property type="entry name" value="SOD_Cu_Zn_dom"/>
</dbReference>
<dbReference type="EMBL" id="JANBPU010000040">
    <property type="protein sequence ID" value="KAJ1918667.1"/>
    <property type="molecule type" value="Genomic_DNA"/>
</dbReference>
<evidence type="ECO:0000313" key="4">
    <source>
        <dbReference type="Proteomes" id="UP001150538"/>
    </source>
</evidence>
<dbReference type="GO" id="GO:0046872">
    <property type="term" value="F:metal ion binding"/>
    <property type="evidence" value="ECO:0007669"/>
    <property type="project" value="InterPro"/>
</dbReference>
<evidence type="ECO:0000313" key="3">
    <source>
        <dbReference type="EMBL" id="KAJ1918667.1"/>
    </source>
</evidence>
<feature type="signal peptide" evidence="1">
    <location>
        <begin position="1"/>
        <end position="25"/>
    </location>
</feature>
<keyword evidence="1" id="KW-0732">Signal</keyword>
<dbReference type="Gene3D" id="2.60.40.200">
    <property type="entry name" value="Superoxide dismutase, copper/zinc binding domain"/>
    <property type="match status" value="1"/>
</dbReference>
<dbReference type="SUPFAM" id="SSF49329">
    <property type="entry name" value="Cu,Zn superoxide dismutase-like"/>
    <property type="match status" value="1"/>
</dbReference>
<dbReference type="InterPro" id="IPR053257">
    <property type="entry name" value="Cu-only_SOD"/>
</dbReference>
<proteinExistence type="predicted"/>
<dbReference type="GO" id="GO:0004784">
    <property type="term" value="F:superoxide dismutase activity"/>
    <property type="evidence" value="ECO:0007669"/>
    <property type="project" value="UniProtKB-EC"/>
</dbReference>
<comment type="caution">
    <text evidence="3">The sequence shown here is derived from an EMBL/GenBank/DDBJ whole genome shotgun (WGS) entry which is preliminary data.</text>
</comment>
<dbReference type="Pfam" id="PF00080">
    <property type="entry name" value="Sod_Cu"/>
    <property type="match status" value="1"/>
</dbReference>
<protein>
    <submittedName>
        <fullName evidence="3">Superoxide dismutase</fullName>
        <ecNumber evidence="3">1.15.1.1</ecNumber>
    </submittedName>
</protein>
<keyword evidence="3" id="KW-0560">Oxidoreductase</keyword>
<gene>
    <name evidence="3" type="primary">SOD4_2</name>
    <name evidence="3" type="ORF">H4219_002470</name>
</gene>
<accession>A0A9W8A5H3</accession>
<feature type="domain" description="Superoxide dismutase copper/zinc binding" evidence="2">
    <location>
        <begin position="73"/>
        <end position="166"/>
    </location>
</feature>
<feature type="chain" id="PRO_5040760256" evidence="1">
    <location>
        <begin position="26"/>
        <end position="192"/>
    </location>
</feature>
<dbReference type="PANTHER" id="PTHR20910">
    <property type="entry name" value="AGAP001623-PA"/>
    <property type="match status" value="1"/>
</dbReference>
<dbReference type="AlphaFoldDB" id="A0A9W8A5H3"/>
<evidence type="ECO:0000259" key="2">
    <source>
        <dbReference type="Pfam" id="PF00080"/>
    </source>
</evidence>
<dbReference type="PANTHER" id="PTHR20910:SF1">
    <property type="entry name" value="SUPEROXIDE DISMUTASE COPPER_ZINC BINDING DOMAIN-CONTAINING PROTEIN"/>
    <property type="match status" value="1"/>
</dbReference>
<sequence length="192" mass="20773">MLVKTSTIALAFAAVTSLTSITVDAWYDVAKAYLVCEDFRGTFTFKLDYLNGDKKKYETIAEYKVDYLVNKSESYMWHIHENPVAADDLTSDCTSVGGHFNPTGIVKGTKCDPNNPAKTCEMGDLAGVYGNITGSKLTGSFKTNSLGLYDPTKLAKAGTSIVVHNSSGKKICCGTINLIKDGKGKCIPPKKY</sequence>
<organism evidence="3 4">
    <name type="scientific">Mycoemilia scoparia</name>
    <dbReference type="NCBI Taxonomy" id="417184"/>
    <lineage>
        <taxon>Eukaryota</taxon>
        <taxon>Fungi</taxon>
        <taxon>Fungi incertae sedis</taxon>
        <taxon>Zoopagomycota</taxon>
        <taxon>Kickxellomycotina</taxon>
        <taxon>Kickxellomycetes</taxon>
        <taxon>Kickxellales</taxon>
        <taxon>Kickxellaceae</taxon>
        <taxon>Mycoemilia</taxon>
    </lineage>
</organism>
<keyword evidence="4" id="KW-1185">Reference proteome</keyword>
<dbReference type="Proteomes" id="UP001150538">
    <property type="component" value="Unassembled WGS sequence"/>
</dbReference>
<reference evidence="3" key="1">
    <citation type="submission" date="2022-07" db="EMBL/GenBank/DDBJ databases">
        <title>Phylogenomic reconstructions and comparative analyses of Kickxellomycotina fungi.</title>
        <authorList>
            <person name="Reynolds N.K."/>
            <person name="Stajich J.E."/>
            <person name="Barry K."/>
            <person name="Grigoriev I.V."/>
            <person name="Crous P."/>
            <person name="Smith M.E."/>
        </authorList>
    </citation>
    <scope>NUCLEOTIDE SEQUENCE</scope>
    <source>
        <strain evidence="3">NBRC 100468</strain>
    </source>
</reference>
<dbReference type="OrthoDB" id="159229at2759"/>
<dbReference type="EC" id="1.15.1.1" evidence="3"/>
<dbReference type="InterPro" id="IPR036423">
    <property type="entry name" value="SOD-like_Cu/Zn_dom_sf"/>
</dbReference>
<evidence type="ECO:0000256" key="1">
    <source>
        <dbReference type="SAM" id="SignalP"/>
    </source>
</evidence>